<comment type="caution">
    <text evidence="1">The sequence shown here is derived from an EMBL/GenBank/DDBJ whole genome shotgun (WGS) entry which is preliminary data.</text>
</comment>
<organism evidence="1">
    <name type="scientific">marine sediment metagenome</name>
    <dbReference type="NCBI Taxonomy" id="412755"/>
    <lineage>
        <taxon>unclassified sequences</taxon>
        <taxon>metagenomes</taxon>
        <taxon>ecological metagenomes</taxon>
    </lineage>
</organism>
<evidence type="ECO:0000313" key="1">
    <source>
        <dbReference type="EMBL" id="GAG63024.1"/>
    </source>
</evidence>
<proteinExistence type="predicted"/>
<dbReference type="AlphaFoldDB" id="X0Z257"/>
<name>X0Z257_9ZZZZ</name>
<accession>X0Z257</accession>
<dbReference type="EMBL" id="BART01007761">
    <property type="protein sequence ID" value="GAG63024.1"/>
    <property type="molecule type" value="Genomic_DNA"/>
</dbReference>
<protein>
    <submittedName>
        <fullName evidence="1">Uncharacterized protein</fullName>
    </submittedName>
</protein>
<feature type="non-terminal residue" evidence="1">
    <location>
        <position position="117"/>
    </location>
</feature>
<sequence length="117" mass="12931">MELEIVDGGDLRGYAHLHPKTAESLDADIGSILVFEDSQSSFWGAAEIRKSKDIQEDKIVVDTLVLEASLLMEGDLVDVTLYEQDMVALEYVEFGIKPLTEDANTDDLVSRAAEKVK</sequence>
<reference evidence="1" key="1">
    <citation type="journal article" date="2014" name="Front. Microbiol.">
        <title>High frequency of phylogenetically diverse reductive dehalogenase-homologous genes in deep subseafloor sedimentary metagenomes.</title>
        <authorList>
            <person name="Kawai M."/>
            <person name="Futagami T."/>
            <person name="Toyoda A."/>
            <person name="Takaki Y."/>
            <person name="Nishi S."/>
            <person name="Hori S."/>
            <person name="Arai W."/>
            <person name="Tsubouchi T."/>
            <person name="Morono Y."/>
            <person name="Uchiyama I."/>
            <person name="Ito T."/>
            <person name="Fujiyama A."/>
            <person name="Inagaki F."/>
            <person name="Takami H."/>
        </authorList>
    </citation>
    <scope>NUCLEOTIDE SEQUENCE</scope>
    <source>
        <strain evidence="1">Expedition CK06-06</strain>
    </source>
</reference>
<gene>
    <name evidence="1" type="ORF">S01H4_17592</name>
</gene>